<dbReference type="KEGG" id="ica:Intca_0963"/>
<evidence type="ECO:0000256" key="4">
    <source>
        <dbReference type="ARBA" id="ARBA00023163"/>
    </source>
</evidence>
<dbReference type="HOGENOM" id="CLU_000445_90_8_11"/>
<evidence type="ECO:0000256" key="6">
    <source>
        <dbReference type="SAM" id="MobiDB-lite"/>
    </source>
</evidence>
<keyword evidence="3" id="KW-0238">DNA-binding</keyword>
<dbReference type="InterPro" id="IPR016032">
    <property type="entry name" value="Sig_transdc_resp-reg_C-effctor"/>
</dbReference>
<name>E6SCT3_INTC7</name>
<feature type="modified residue" description="4-aspartylphosphate" evidence="5">
    <location>
        <position position="76"/>
    </location>
</feature>
<protein>
    <submittedName>
        <fullName evidence="9">Two component transcriptional regulator, LuxR family</fullName>
    </submittedName>
</protein>
<dbReference type="SMART" id="SM00421">
    <property type="entry name" value="HTH_LUXR"/>
    <property type="match status" value="1"/>
</dbReference>
<sequence length="238" mass="25103">MSDTGTGVAEAAGDENVGTPPRPIRVMLVDDDPIVRMGVRNLLSVAKDIEIVAEVSDGDEVLGGVQAHHPDVIVLDVRMARIGGLEAIRSVKARPQAPKILMFTVWDQDDVAERAIEAGADGFLLKTASPEEIRSGIRNVAAGLGAVSPKTAAQLFTRLRDDAGSAQRLDAARLVGTLTERERDVLAGLARGLSNAELARELFVSETTVKTHLGSAFAKLGVDNRAQAAVLADRAGLL</sequence>
<keyword evidence="1 5" id="KW-0597">Phosphoprotein</keyword>
<dbReference type="GO" id="GO:0006355">
    <property type="term" value="P:regulation of DNA-templated transcription"/>
    <property type="evidence" value="ECO:0007669"/>
    <property type="project" value="InterPro"/>
</dbReference>
<evidence type="ECO:0000259" key="8">
    <source>
        <dbReference type="PROSITE" id="PS50110"/>
    </source>
</evidence>
<keyword evidence="2" id="KW-0805">Transcription regulation</keyword>
<keyword evidence="4" id="KW-0804">Transcription</keyword>
<dbReference type="EMBL" id="CP002343">
    <property type="protein sequence ID" value="ADU47488.1"/>
    <property type="molecule type" value="Genomic_DNA"/>
</dbReference>
<dbReference type="PROSITE" id="PS50043">
    <property type="entry name" value="HTH_LUXR_2"/>
    <property type="match status" value="1"/>
</dbReference>
<dbReference type="InterPro" id="IPR000792">
    <property type="entry name" value="Tscrpt_reg_LuxR_C"/>
</dbReference>
<dbReference type="SUPFAM" id="SSF52172">
    <property type="entry name" value="CheY-like"/>
    <property type="match status" value="1"/>
</dbReference>
<dbReference type="CDD" id="cd17535">
    <property type="entry name" value="REC_NarL-like"/>
    <property type="match status" value="1"/>
</dbReference>
<accession>E6SCT3</accession>
<dbReference type="GO" id="GO:0000160">
    <property type="term" value="P:phosphorelay signal transduction system"/>
    <property type="evidence" value="ECO:0007669"/>
    <property type="project" value="InterPro"/>
</dbReference>
<reference evidence="9 10" key="1">
    <citation type="journal article" date="2010" name="Stand. Genomic Sci.">
        <title>Complete genome sequence of Intrasporangium calvum type strain (7 KIP).</title>
        <authorList>
            <person name="Del Rio T.G."/>
            <person name="Chertkov O."/>
            <person name="Yasawong M."/>
            <person name="Lucas S."/>
            <person name="Deshpande S."/>
            <person name="Cheng J.F."/>
            <person name="Detter C."/>
            <person name="Tapia R."/>
            <person name="Han C."/>
            <person name="Goodwin L."/>
            <person name="Pitluck S."/>
            <person name="Liolios K."/>
            <person name="Ivanova N."/>
            <person name="Mavromatis K."/>
            <person name="Pati A."/>
            <person name="Chen A."/>
            <person name="Palaniappan K."/>
            <person name="Land M."/>
            <person name="Hauser L."/>
            <person name="Chang Y.J."/>
            <person name="Jeffries C.D."/>
            <person name="Rohde M."/>
            <person name="Pukall R."/>
            <person name="Sikorski J."/>
            <person name="Goker M."/>
            <person name="Woyke T."/>
            <person name="Bristow J."/>
            <person name="Eisen J.A."/>
            <person name="Markowitz V."/>
            <person name="Hugenholtz P."/>
            <person name="Kyrpides N.C."/>
            <person name="Klenk H.P."/>
            <person name="Lapidus A."/>
        </authorList>
    </citation>
    <scope>NUCLEOTIDE SEQUENCE [LARGE SCALE GENOMIC DNA]</scope>
    <source>
        <strain evidence="10">ATCC 23552 / DSM 43043 / JCM 3097 / NBRC 12989 / 7 KIP</strain>
    </source>
</reference>
<dbReference type="STRING" id="710696.Intca_0963"/>
<feature type="domain" description="HTH luxR-type" evidence="7">
    <location>
        <begin position="171"/>
        <end position="236"/>
    </location>
</feature>
<feature type="domain" description="Response regulatory" evidence="8">
    <location>
        <begin position="25"/>
        <end position="141"/>
    </location>
</feature>
<keyword evidence="10" id="KW-1185">Reference proteome</keyword>
<dbReference type="PANTHER" id="PTHR43214:SF24">
    <property type="entry name" value="TRANSCRIPTIONAL REGULATORY PROTEIN NARL-RELATED"/>
    <property type="match status" value="1"/>
</dbReference>
<dbReference type="SMART" id="SM00448">
    <property type="entry name" value="REC"/>
    <property type="match status" value="1"/>
</dbReference>
<evidence type="ECO:0000256" key="5">
    <source>
        <dbReference type="PROSITE-ProRule" id="PRU00169"/>
    </source>
</evidence>
<feature type="region of interest" description="Disordered" evidence="6">
    <location>
        <begin position="1"/>
        <end position="22"/>
    </location>
</feature>
<dbReference type="PROSITE" id="PS50110">
    <property type="entry name" value="RESPONSE_REGULATORY"/>
    <property type="match status" value="1"/>
</dbReference>
<gene>
    <name evidence="9" type="ordered locus">Intca_0963</name>
</gene>
<dbReference type="InterPro" id="IPR058245">
    <property type="entry name" value="NreC/VraR/RcsB-like_REC"/>
</dbReference>
<evidence type="ECO:0000259" key="7">
    <source>
        <dbReference type="PROSITE" id="PS50043"/>
    </source>
</evidence>
<dbReference type="eggNOG" id="COG2197">
    <property type="taxonomic scope" value="Bacteria"/>
</dbReference>
<dbReference type="AlphaFoldDB" id="E6SCT3"/>
<evidence type="ECO:0000313" key="10">
    <source>
        <dbReference type="Proteomes" id="UP000008914"/>
    </source>
</evidence>
<dbReference type="CDD" id="cd06170">
    <property type="entry name" value="LuxR_C_like"/>
    <property type="match status" value="1"/>
</dbReference>
<dbReference type="RefSeq" id="WP_013491806.1">
    <property type="nucleotide sequence ID" value="NC_014830.1"/>
</dbReference>
<dbReference type="Gene3D" id="3.40.50.2300">
    <property type="match status" value="1"/>
</dbReference>
<dbReference type="Pfam" id="PF00196">
    <property type="entry name" value="GerE"/>
    <property type="match status" value="1"/>
</dbReference>
<dbReference type="InterPro" id="IPR001789">
    <property type="entry name" value="Sig_transdc_resp-reg_receiver"/>
</dbReference>
<evidence type="ECO:0000256" key="3">
    <source>
        <dbReference type="ARBA" id="ARBA00023125"/>
    </source>
</evidence>
<evidence type="ECO:0000256" key="2">
    <source>
        <dbReference type="ARBA" id="ARBA00023015"/>
    </source>
</evidence>
<evidence type="ECO:0000313" key="9">
    <source>
        <dbReference type="EMBL" id="ADU47488.1"/>
    </source>
</evidence>
<dbReference type="InterPro" id="IPR039420">
    <property type="entry name" value="WalR-like"/>
</dbReference>
<dbReference type="GO" id="GO:0003677">
    <property type="term" value="F:DNA binding"/>
    <property type="evidence" value="ECO:0007669"/>
    <property type="project" value="UniProtKB-KW"/>
</dbReference>
<dbReference type="SUPFAM" id="SSF46894">
    <property type="entry name" value="C-terminal effector domain of the bipartite response regulators"/>
    <property type="match status" value="1"/>
</dbReference>
<dbReference type="Proteomes" id="UP000008914">
    <property type="component" value="Chromosome"/>
</dbReference>
<dbReference type="InterPro" id="IPR011006">
    <property type="entry name" value="CheY-like_superfamily"/>
</dbReference>
<organism evidence="9 10">
    <name type="scientific">Intrasporangium calvum (strain ATCC 23552 / DSM 43043 / JCM 3097 / NBRC 12989 / NCIMB 10167 / NRRL B-3866 / 7 KIP)</name>
    <dbReference type="NCBI Taxonomy" id="710696"/>
    <lineage>
        <taxon>Bacteria</taxon>
        <taxon>Bacillati</taxon>
        <taxon>Actinomycetota</taxon>
        <taxon>Actinomycetes</taxon>
        <taxon>Micrococcales</taxon>
        <taxon>Intrasporangiaceae</taxon>
        <taxon>Intrasporangium</taxon>
    </lineage>
</organism>
<dbReference type="Pfam" id="PF00072">
    <property type="entry name" value="Response_reg"/>
    <property type="match status" value="1"/>
</dbReference>
<dbReference type="PRINTS" id="PR00038">
    <property type="entry name" value="HTHLUXR"/>
</dbReference>
<evidence type="ECO:0000256" key="1">
    <source>
        <dbReference type="ARBA" id="ARBA00022553"/>
    </source>
</evidence>
<proteinExistence type="predicted"/>
<dbReference type="PANTHER" id="PTHR43214">
    <property type="entry name" value="TWO-COMPONENT RESPONSE REGULATOR"/>
    <property type="match status" value="1"/>
</dbReference>